<comment type="caution">
    <text evidence="2">The sequence shown here is derived from an EMBL/GenBank/DDBJ whole genome shotgun (WGS) entry which is preliminary data.</text>
</comment>
<dbReference type="AlphaFoldDB" id="A0A4V2RCZ5"/>
<name>A0A4V2RCZ5_9BACI</name>
<dbReference type="Pfam" id="PF06691">
    <property type="entry name" value="DUF1189"/>
    <property type="match status" value="1"/>
</dbReference>
<feature type="transmembrane region" description="Helical" evidence="1">
    <location>
        <begin position="158"/>
        <end position="191"/>
    </location>
</feature>
<dbReference type="EMBL" id="SLVV01000009">
    <property type="protein sequence ID" value="TCN22850.1"/>
    <property type="molecule type" value="Genomic_DNA"/>
</dbReference>
<evidence type="ECO:0000313" key="3">
    <source>
        <dbReference type="Proteomes" id="UP000295689"/>
    </source>
</evidence>
<dbReference type="InterPro" id="IPR009574">
    <property type="entry name" value="DUF1189"/>
</dbReference>
<reference evidence="2 3" key="1">
    <citation type="journal article" date="2015" name="Stand. Genomic Sci.">
        <title>Genomic Encyclopedia of Bacterial and Archaeal Type Strains, Phase III: the genomes of soil and plant-associated and newly described type strains.</title>
        <authorList>
            <person name="Whitman W.B."/>
            <person name="Woyke T."/>
            <person name="Klenk H.P."/>
            <person name="Zhou Y."/>
            <person name="Lilburn T.G."/>
            <person name="Beck B.J."/>
            <person name="De Vos P."/>
            <person name="Vandamme P."/>
            <person name="Eisen J.A."/>
            <person name="Garrity G."/>
            <person name="Hugenholtz P."/>
            <person name="Kyrpides N.C."/>
        </authorList>
    </citation>
    <scope>NUCLEOTIDE SEQUENCE [LARGE SCALE GENOMIC DNA]</scope>
    <source>
        <strain evidence="2 3">CV53</strain>
    </source>
</reference>
<dbReference type="RefSeq" id="WP_241993942.1">
    <property type="nucleotide sequence ID" value="NZ_JABUHM010000008.1"/>
</dbReference>
<dbReference type="Proteomes" id="UP000295689">
    <property type="component" value="Unassembled WGS sequence"/>
</dbReference>
<keyword evidence="1" id="KW-0472">Membrane</keyword>
<keyword evidence="1" id="KW-1133">Transmembrane helix</keyword>
<feature type="transmembrane region" description="Helical" evidence="1">
    <location>
        <begin position="30"/>
        <end position="49"/>
    </location>
</feature>
<keyword evidence="3" id="KW-1185">Reference proteome</keyword>
<feature type="transmembrane region" description="Helical" evidence="1">
    <location>
        <begin position="231"/>
        <end position="248"/>
    </location>
</feature>
<evidence type="ECO:0000313" key="2">
    <source>
        <dbReference type="EMBL" id="TCN22850.1"/>
    </source>
</evidence>
<accession>A0A4V2RCZ5</accession>
<protein>
    <submittedName>
        <fullName evidence="2">Uncharacterized protein DUF1189</fullName>
    </submittedName>
</protein>
<organism evidence="2 3">
    <name type="scientific">Mesobacillus foraminis</name>
    <dbReference type="NCBI Taxonomy" id="279826"/>
    <lineage>
        <taxon>Bacteria</taxon>
        <taxon>Bacillati</taxon>
        <taxon>Bacillota</taxon>
        <taxon>Bacilli</taxon>
        <taxon>Bacillales</taxon>
        <taxon>Bacillaceae</taxon>
        <taxon>Mesobacillus</taxon>
    </lineage>
</organism>
<evidence type="ECO:0000256" key="1">
    <source>
        <dbReference type="SAM" id="Phobius"/>
    </source>
</evidence>
<proteinExistence type="predicted"/>
<feature type="transmembrane region" description="Helical" evidence="1">
    <location>
        <begin position="203"/>
        <end position="225"/>
    </location>
</feature>
<sequence length="261" mass="29112">MMNIFKQLYRSLFSPKDIASFRFQGIGKTILYVFILTLLSILPTVYYSATAMMSAVEATKQTINEDLPSFTIENGQLQSDATQEKVIDKGSITIVFDSTGKLDAQKVSNSDDTLAILRDEIVLSAAGETNSIPYTMFAQETITKDDISTLLNHSDRALAFILPLLFLIIFVFTSALAFIEISILAWIGLLLKNAAGKKLAYRHLWRMTAYSITLPTIFFMIMSILQTNVPMGFLINWFISLTILLLAIKEVPGSKDQPNLS</sequence>
<keyword evidence="1" id="KW-0812">Transmembrane</keyword>
<gene>
    <name evidence="2" type="ORF">EV146_1093</name>
</gene>